<dbReference type="STRING" id="591205.SAMN05421538_104205"/>
<reference evidence="2 3" key="1">
    <citation type="submission" date="2016-10" db="EMBL/GenBank/DDBJ databases">
        <authorList>
            <person name="de Groot N.N."/>
        </authorList>
    </citation>
    <scope>NUCLEOTIDE SEQUENCE [LARGE SCALE GENOMIC DNA]</scope>
    <source>
        <strain evidence="2 3">DSM 22220</strain>
    </source>
</reference>
<evidence type="ECO:0000313" key="3">
    <source>
        <dbReference type="Proteomes" id="UP000199344"/>
    </source>
</evidence>
<keyword evidence="1" id="KW-0472">Membrane</keyword>
<dbReference type="RefSeq" id="WP_245727201.1">
    <property type="nucleotide sequence ID" value="NZ_FNAH01000004.1"/>
</dbReference>
<organism evidence="2 3">
    <name type="scientific">Paracoccus isoporae</name>
    <dbReference type="NCBI Taxonomy" id="591205"/>
    <lineage>
        <taxon>Bacteria</taxon>
        <taxon>Pseudomonadati</taxon>
        <taxon>Pseudomonadota</taxon>
        <taxon>Alphaproteobacteria</taxon>
        <taxon>Rhodobacterales</taxon>
        <taxon>Paracoccaceae</taxon>
        <taxon>Paracoccus</taxon>
    </lineage>
</organism>
<protein>
    <submittedName>
        <fullName evidence="2">Uncharacterized protein</fullName>
    </submittedName>
</protein>
<dbReference type="EMBL" id="FNAH01000004">
    <property type="protein sequence ID" value="SDE16515.1"/>
    <property type="molecule type" value="Genomic_DNA"/>
</dbReference>
<dbReference type="Proteomes" id="UP000199344">
    <property type="component" value="Unassembled WGS sequence"/>
</dbReference>
<evidence type="ECO:0000256" key="1">
    <source>
        <dbReference type="SAM" id="Phobius"/>
    </source>
</evidence>
<dbReference type="AlphaFoldDB" id="A0A1G7AR85"/>
<dbReference type="Pfam" id="PF20082">
    <property type="entry name" value="DUF6476"/>
    <property type="match status" value="1"/>
</dbReference>
<proteinExistence type="predicted"/>
<feature type="transmembrane region" description="Helical" evidence="1">
    <location>
        <begin position="6"/>
        <end position="31"/>
    </location>
</feature>
<keyword evidence="1" id="KW-1133">Transmembrane helix</keyword>
<dbReference type="InterPro" id="IPR045519">
    <property type="entry name" value="DUF6476"/>
</dbReference>
<name>A0A1G7AR85_9RHOB</name>
<keyword evidence="1" id="KW-0812">Transmembrane</keyword>
<accession>A0A1G7AR85</accession>
<sequence>MPHLRFLKLVVGGLAAGMVAGLAVIALILWVRLGTPPLPELPEAVTLPAGHGAVAITFAGERIIVLTDRDELLVYDLSGVLQGRVSLDQP</sequence>
<gene>
    <name evidence="2" type="ORF">SAMN05421538_104205</name>
</gene>
<evidence type="ECO:0000313" key="2">
    <source>
        <dbReference type="EMBL" id="SDE16515.1"/>
    </source>
</evidence>
<keyword evidence="3" id="KW-1185">Reference proteome</keyword>